<protein>
    <recommendedName>
        <fullName evidence="5">Lipoprotein</fullName>
    </recommendedName>
</protein>
<evidence type="ECO:0000256" key="2">
    <source>
        <dbReference type="SAM" id="SignalP"/>
    </source>
</evidence>
<evidence type="ECO:0000256" key="1">
    <source>
        <dbReference type="SAM" id="MobiDB-lite"/>
    </source>
</evidence>
<dbReference type="AlphaFoldDB" id="A0AA41ZBP2"/>
<evidence type="ECO:0000313" key="4">
    <source>
        <dbReference type="Proteomes" id="UP001165565"/>
    </source>
</evidence>
<dbReference type="Proteomes" id="UP001165565">
    <property type="component" value="Unassembled WGS sequence"/>
</dbReference>
<accession>A0AA41ZBP2</accession>
<dbReference type="PROSITE" id="PS51257">
    <property type="entry name" value="PROKAR_LIPOPROTEIN"/>
    <property type="match status" value="1"/>
</dbReference>
<keyword evidence="2" id="KW-0732">Signal</keyword>
<name>A0AA41ZBP2_9SPHN</name>
<feature type="region of interest" description="Disordered" evidence="1">
    <location>
        <begin position="75"/>
        <end position="108"/>
    </location>
</feature>
<organism evidence="3 4">
    <name type="scientific">Sphingomonas lycopersici</name>
    <dbReference type="NCBI Taxonomy" id="2951807"/>
    <lineage>
        <taxon>Bacteria</taxon>
        <taxon>Pseudomonadati</taxon>
        <taxon>Pseudomonadota</taxon>
        <taxon>Alphaproteobacteria</taxon>
        <taxon>Sphingomonadales</taxon>
        <taxon>Sphingomonadaceae</taxon>
        <taxon>Sphingomonas</taxon>
    </lineage>
</organism>
<dbReference type="RefSeq" id="WP_265269820.1">
    <property type="nucleotide sequence ID" value="NZ_JANFAU010000004.1"/>
</dbReference>
<feature type="chain" id="PRO_5041244072" description="Lipoprotein" evidence="2">
    <location>
        <begin position="25"/>
        <end position="108"/>
    </location>
</feature>
<evidence type="ECO:0000313" key="3">
    <source>
        <dbReference type="EMBL" id="MCW6536367.1"/>
    </source>
</evidence>
<evidence type="ECO:0008006" key="5">
    <source>
        <dbReference type="Google" id="ProtNLM"/>
    </source>
</evidence>
<feature type="compositionally biased region" description="Basic and acidic residues" evidence="1">
    <location>
        <begin position="75"/>
        <end position="92"/>
    </location>
</feature>
<comment type="caution">
    <text evidence="3">The sequence shown here is derived from an EMBL/GenBank/DDBJ whole genome shotgun (WGS) entry which is preliminary data.</text>
</comment>
<keyword evidence="4" id="KW-1185">Reference proteome</keyword>
<proteinExistence type="predicted"/>
<dbReference type="EMBL" id="JANFAV010000012">
    <property type="protein sequence ID" value="MCW6536367.1"/>
    <property type="molecule type" value="Genomic_DNA"/>
</dbReference>
<feature type="signal peptide" evidence="2">
    <location>
        <begin position="1"/>
        <end position="24"/>
    </location>
</feature>
<gene>
    <name evidence="3" type="ORF">NEE01_16435</name>
</gene>
<sequence>MKRIAITAVAAAALISLGACSKNAQDQSLEAANAVGADVSATASNAVGDVQAATDQALNGASAAMDNAGDAVKNKADKAGDTIKHGAEKARDAAGGALKDAGNAIQNH</sequence>
<reference evidence="3" key="1">
    <citation type="submission" date="2022-06" db="EMBL/GenBank/DDBJ databases">
        <title>Sphingomonas sp. nov. isolated from rhizosphere soil of tomato.</title>
        <authorList>
            <person name="Dong H."/>
            <person name="Gao R."/>
        </authorList>
    </citation>
    <scope>NUCLEOTIDE SEQUENCE</scope>
    <source>
        <strain evidence="3">MMSM24</strain>
    </source>
</reference>